<keyword evidence="2 5" id="KW-0378">Hydrolase</keyword>
<dbReference type="Gene3D" id="3.90.780.10">
    <property type="entry name" value="5'-Nucleotidase, C-terminal domain"/>
    <property type="match status" value="1"/>
</dbReference>
<dbReference type="SUPFAM" id="SSF56300">
    <property type="entry name" value="Metallo-dependent phosphatases"/>
    <property type="match status" value="1"/>
</dbReference>
<keyword evidence="1" id="KW-0732">Signal</keyword>
<feature type="domain" description="5'-Nucleotidase C-terminal" evidence="4">
    <location>
        <begin position="383"/>
        <end position="536"/>
    </location>
</feature>
<accession>A0A1M7YZU0</accession>
<dbReference type="AlphaFoldDB" id="A0A1M7YZU0"/>
<dbReference type="PANTHER" id="PTHR11575:SF24">
    <property type="entry name" value="5'-NUCLEOTIDASE"/>
    <property type="match status" value="1"/>
</dbReference>
<dbReference type="Proteomes" id="UP000184600">
    <property type="component" value="Unassembled WGS sequence"/>
</dbReference>
<dbReference type="SUPFAM" id="SSF55816">
    <property type="entry name" value="5'-nucleotidase (syn. UDP-sugar hydrolase), C-terminal domain"/>
    <property type="match status" value="1"/>
</dbReference>
<dbReference type="EC" id="3.1.3.5" evidence="5"/>
<dbReference type="InterPro" id="IPR029052">
    <property type="entry name" value="Metallo-depent_PP-like"/>
</dbReference>
<dbReference type="Pfam" id="PF00149">
    <property type="entry name" value="Metallophos"/>
    <property type="match status" value="1"/>
</dbReference>
<dbReference type="OrthoDB" id="9803927at2"/>
<feature type="domain" description="Calcineurin-like phosphoesterase" evidence="3">
    <location>
        <begin position="11"/>
        <end position="249"/>
    </location>
</feature>
<keyword evidence="6" id="KW-1185">Reference proteome</keyword>
<evidence type="ECO:0000259" key="3">
    <source>
        <dbReference type="Pfam" id="PF00149"/>
    </source>
</evidence>
<dbReference type="STRING" id="1117707.VQ7734_03948"/>
<dbReference type="GO" id="GO:0009166">
    <property type="term" value="P:nucleotide catabolic process"/>
    <property type="evidence" value="ECO:0007669"/>
    <property type="project" value="InterPro"/>
</dbReference>
<dbReference type="GO" id="GO:0008768">
    <property type="term" value="F:UDP-sugar diphosphatase activity"/>
    <property type="evidence" value="ECO:0007669"/>
    <property type="project" value="TreeGrafter"/>
</dbReference>
<dbReference type="GO" id="GO:0008253">
    <property type="term" value="F:5'-nucleotidase activity"/>
    <property type="evidence" value="ECO:0007669"/>
    <property type="project" value="UniProtKB-EC"/>
</dbReference>
<dbReference type="InterPro" id="IPR004843">
    <property type="entry name" value="Calcineurin-like_PHP"/>
</dbReference>
<dbReference type="InterPro" id="IPR006179">
    <property type="entry name" value="5_nucleotidase/apyrase"/>
</dbReference>
<sequence>MSNTNRPLSVTIAHLNDTHSYFEPSSLQLKLTIDGETVSPYVSAGGFARIASRAEQLRAEAAEQERAFLLLHAGDCFQGTLYFSLFKGEANAELLNALGIDAMTVGNHELDLGNHSVARFAQNIDFPLLSGNWDLSGEDMEKTDTLSSCPNVYSYDTGTQTARWIVRTMNQEPVAIFGLSLDRMDEISNPDPDTPFVLSSLVAENTVRAIREQGINKIILLSHLGYEADIQLAELVPGISLIIGGHSHILQGDFSDIGLEKSDPYGIRIGDTYIVQSGLHALALGHCHIDFDASGRVIRFEGRNELLTGRRLFVDAAREATIDQQVYARVKDYLEQHTLIANCPKHPVIQEILHRRYLPVVRQQEIEKITSLKNSLYHTRLPGPDGGSEIAPLVAQSFVHVMRLQGFPAEFGIHNAGGVRCSLPAGDITVADIAGKLLPFAIPIGVYYITGETLLRTLEGAIDNALDNGVKGTGTGSYPYCYGLDFGYDPDQSAGKRITGLKIYRDNQWINVEPSSVYCGTSSAYTMKGKEGYDAIVDVVRPKYISQYSMADAFMEWLGCADISQANVAQLQDALNKA</sequence>
<organism evidence="5 6">
    <name type="scientific">Vibrio quintilis</name>
    <dbReference type="NCBI Taxonomy" id="1117707"/>
    <lineage>
        <taxon>Bacteria</taxon>
        <taxon>Pseudomonadati</taxon>
        <taxon>Pseudomonadota</taxon>
        <taxon>Gammaproteobacteria</taxon>
        <taxon>Vibrionales</taxon>
        <taxon>Vibrionaceae</taxon>
        <taxon>Vibrio</taxon>
    </lineage>
</organism>
<evidence type="ECO:0000256" key="2">
    <source>
        <dbReference type="RuleBase" id="RU362119"/>
    </source>
</evidence>
<dbReference type="PRINTS" id="PR01607">
    <property type="entry name" value="APYRASEFAMLY"/>
</dbReference>
<gene>
    <name evidence="5" type="ORF">VQ7734_03948</name>
</gene>
<evidence type="ECO:0000256" key="1">
    <source>
        <dbReference type="ARBA" id="ARBA00022729"/>
    </source>
</evidence>
<proteinExistence type="inferred from homology"/>
<evidence type="ECO:0000313" key="6">
    <source>
        <dbReference type="Proteomes" id="UP000184600"/>
    </source>
</evidence>
<protein>
    <submittedName>
        <fullName evidence="5">NAD 5'-nucleotidase</fullName>
        <ecNumber evidence="5">3.1.3.5</ecNumber>
    </submittedName>
</protein>
<evidence type="ECO:0000259" key="4">
    <source>
        <dbReference type="Pfam" id="PF02872"/>
    </source>
</evidence>
<name>A0A1M7YZU0_9VIBR</name>
<dbReference type="EMBL" id="FRFG01000057">
    <property type="protein sequence ID" value="SHO58178.1"/>
    <property type="molecule type" value="Genomic_DNA"/>
</dbReference>
<dbReference type="InterPro" id="IPR008334">
    <property type="entry name" value="5'-Nucleotdase_C"/>
</dbReference>
<dbReference type="InterPro" id="IPR036907">
    <property type="entry name" value="5'-Nucleotdase_C_sf"/>
</dbReference>
<dbReference type="GO" id="GO:0030288">
    <property type="term" value="C:outer membrane-bounded periplasmic space"/>
    <property type="evidence" value="ECO:0007669"/>
    <property type="project" value="TreeGrafter"/>
</dbReference>
<dbReference type="Pfam" id="PF02872">
    <property type="entry name" value="5_nucleotid_C"/>
    <property type="match status" value="1"/>
</dbReference>
<evidence type="ECO:0000313" key="5">
    <source>
        <dbReference type="EMBL" id="SHO58178.1"/>
    </source>
</evidence>
<keyword evidence="2" id="KW-0547">Nucleotide-binding</keyword>
<dbReference type="Gene3D" id="3.60.21.10">
    <property type="match status" value="1"/>
</dbReference>
<reference evidence="6" key="1">
    <citation type="submission" date="2016-12" db="EMBL/GenBank/DDBJ databases">
        <authorList>
            <person name="Rodrigo-Torres L."/>
            <person name="Arahal R.D."/>
            <person name="Lucena T."/>
        </authorList>
    </citation>
    <scope>NUCLEOTIDE SEQUENCE [LARGE SCALE GENOMIC DNA]</scope>
</reference>
<dbReference type="RefSeq" id="WP_073585625.1">
    <property type="nucleotide sequence ID" value="NZ_AP024898.1"/>
</dbReference>
<dbReference type="PANTHER" id="PTHR11575">
    <property type="entry name" value="5'-NUCLEOTIDASE-RELATED"/>
    <property type="match status" value="1"/>
</dbReference>
<dbReference type="GO" id="GO:0000166">
    <property type="term" value="F:nucleotide binding"/>
    <property type="evidence" value="ECO:0007669"/>
    <property type="project" value="UniProtKB-KW"/>
</dbReference>
<comment type="similarity">
    <text evidence="2">Belongs to the 5'-nucleotidase family.</text>
</comment>